<dbReference type="GO" id="GO:0044281">
    <property type="term" value="P:small molecule metabolic process"/>
    <property type="evidence" value="ECO:0007669"/>
    <property type="project" value="UniProtKB-ARBA"/>
</dbReference>
<sequence>MNYENYVFDLYGTLVDIHTEEDLDLVWEKLSLFYGYYDAHYTPEELKQEYQNLVKGKEAEMKQEMLDTSVERYAHEAFPELEITDVFQKLFEKKGVQAERELSVHAGQFFRVLSTDYVRVYDGTRQMLSALKNAGKHVYLLSNAQRIFTEYEMHVLDIAKYFDTILISSDYGTKKPDRRFFDLLTEKCGLDVKQSLFIGNDSRTDIAGAKAIGMDSFYVCSNISPHNDAAPDAKYQVNHFQKWGY</sequence>
<evidence type="ECO:0000256" key="4">
    <source>
        <dbReference type="ARBA" id="ARBA00022842"/>
    </source>
</evidence>
<dbReference type="SFLD" id="SFLDG01129">
    <property type="entry name" value="C1.5:_HAD__Beta-PGM__Phosphata"/>
    <property type="match status" value="1"/>
</dbReference>
<keyword evidence="6" id="KW-1185">Reference proteome</keyword>
<keyword evidence="2" id="KW-0479">Metal-binding</keyword>
<accession>A0A6L5YPX5</accession>
<evidence type="ECO:0000313" key="6">
    <source>
        <dbReference type="Proteomes" id="UP000474024"/>
    </source>
</evidence>
<dbReference type="Gene3D" id="1.10.150.240">
    <property type="entry name" value="Putative phosphatase, domain 2"/>
    <property type="match status" value="1"/>
</dbReference>
<dbReference type="GO" id="GO:0046872">
    <property type="term" value="F:metal ion binding"/>
    <property type="evidence" value="ECO:0007669"/>
    <property type="project" value="UniProtKB-KW"/>
</dbReference>
<dbReference type="Gene3D" id="3.40.50.1000">
    <property type="entry name" value="HAD superfamily/HAD-like"/>
    <property type="match status" value="1"/>
</dbReference>
<comment type="cofactor">
    <cofactor evidence="1">
        <name>Mg(2+)</name>
        <dbReference type="ChEBI" id="CHEBI:18420"/>
    </cofactor>
</comment>
<proteinExistence type="predicted"/>
<keyword evidence="3 5" id="KW-0378">Hydrolase</keyword>
<evidence type="ECO:0000256" key="1">
    <source>
        <dbReference type="ARBA" id="ARBA00001946"/>
    </source>
</evidence>
<organism evidence="5 6">
    <name type="scientific">Roseburia porci</name>
    <dbReference type="NCBI Taxonomy" id="2605790"/>
    <lineage>
        <taxon>Bacteria</taxon>
        <taxon>Bacillati</taxon>
        <taxon>Bacillota</taxon>
        <taxon>Clostridia</taxon>
        <taxon>Lachnospirales</taxon>
        <taxon>Lachnospiraceae</taxon>
        <taxon>Roseburia</taxon>
    </lineage>
</organism>
<dbReference type="NCBIfam" id="TIGR01509">
    <property type="entry name" value="HAD-SF-IA-v3"/>
    <property type="match status" value="1"/>
</dbReference>
<gene>
    <name evidence="5" type="ORF">FYJ75_04715</name>
</gene>
<dbReference type="InterPro" id="IPR023198">
    <property type="entry name" value="PGP-like_dom2"/>
</dbReference>
<dbReference type="EMBL" id="VUNI01000005">
    <property type="protein sequence ID" value="MST74338.1"/>
    <property type="molecule type" value="Genomic_DNA"/>
</dbReference>
<comment type="caution">
    <text evidence="5">The sequence shown here is derived from an EMBL/GenBank/DDBJ whole genome shotgun (WGS) entry which is preliminary data.</text>
</comment>
<dbReference type="NCBIfam" id="TIGR01549">
    <property type="entry name" value="HAD-SF-IA-v1"/>
    <property type="match status" value="1"/>
</dbReference>
<dbReference type="PANTHER" id="PTHR46470">
    <property type="entry name" value="N-ACYLNEURAMINATE-9-PHOSPHATASE"/>
    <property type="match status" value="1"/>
</dbReference>
<reference evidence="5 6" key="1">
    <citation type="submission" date="2019-08" db="EMBL/GenBank/DDBJ databases">
        <title>In-depth cultivation of the pig gut microbiome towards novel bacterial diversity and tailored functional studies.</title>
        <authorList>
            <person name="Wylensek D."/>
            <person name="Hitch T.C.A."/>
            <person name="Clavel T."/>
        </authorList>
    </citation>
    <scope>NUCLEOTIDE SEQUENCE [LARGE SCALE GENOMIC DNA]</scope>
    <source>
        <strain evidence="5 6">MUC/MUC-530-WT-4D</strain>
    </source>
</reference>
<dbReference type="InterPro" id="IPR006439">
    <property type="entry name" value="HAD-SF_hydro_IA"/>
</dbReference>
<name>A0A6L5YPX5_9FIRM</name>
<keyword evidence="4" id="KW-0460">Magnesium</keyword>
<dbReference type="SFLD" id="SFLDS00003">
    <property type="entry name" value="Haloacid_Dehalogenase"/>
    <property type="match status" value="1"/>
</dbReference>
<dbReference type="PANTHER" id="PTHR46470:SF2">
    <property type="entry name" value="GLYCERALDEHYDE 3-PHOSPHATE PHOSPHATASE"/>
    <property type="match status" value="1"/>
</dbReference>
<dbReference type="InterPro" id="IPR023214">
    <property type="entry name" value="HAD_sf"/>
</dbReference>
<dbReference type="SUPFAM" id="SSF56784">
    <property type="entry name" value="HAD-like"/>
    <property type="match status" value="1"/>
</dbReference>
<dbReference type="Proteomes" id="UP000474024">
    <property type="component" value="Unassembled WGS sequence"/>
</dbReference>
<dbReference type="Pfam" id="PF00702">
    <property type="entry name" value="Hydrolase"/>
    <property type="match status" value="1"/>
</dbReference>
<protein>
    <submittedName>
        <fullName evidence="5">HAD family hydrolase</fullName>
    </submittedName>
</protein>
<dbReference type="InterPro" id="IPR051400">
    <property type="entry name" value="HAD-like_hydrolase"/>
</dbReference>
<evidence type="ECO:0000313" key="5">
    <source>
        <dbReference type="EMBL" id="MST74338.1"/>
    </source>
</evidence>
<dbReference type="GO" id="GO:0016791">
    <property type="term" value="F:phosphatase activity"/>
    <property type="evidence" value="ECO:0007669"/>
    <property type="project" value="TreeGrafter"/>
</dbReference>
<dbReference type="InterPro" id="IPR036412">
    <property type="entry name" value="HAD-like_sf"/>
</dbReference>
<evidence type="ECO:0000256" key="2">
    <source>
        <dbReference type="ARBA" id="ARBA00022723"/>
    </source>
</evidence>
<evidence type="ECO:0000256" key="3">
    <source>
        <dbReference type="ARBA" id="ARBA00022801"/>
    </source>
</evidence>
<dbReference type="AlphaFoldDB" id="A0A6L5YPX5"/>